<feature type="region of interest" description="Disordered" evidence="1">
    <location>
        <begin position="92"/>
        <end position="113"/>
    </location>
</feature>
<evidence type="ECO:0000313" key="5">
    <source>
        <dbReference type="Proteomes" id="UP000509684"/>
    </source>
</evidence>
<dbReference type="Pfam" id="PF22551">
    <property type="entry name" value="TY-Chap1"/>
    <property type="match status" value="1"/>
</dbReference>
<dbReference type="InterPro" id="IPR054344">
    <property type="entry name" value="TY-Chap_N"/>
</dbReference>
<evidence type="ECO:0000259" key="3">
    <source>
        <dbReference type="Pfam" id="PF22552"/>
    </source>
</evidence>
<proteinExistence type="predicted"/>
<accession>A0A7D5SHR3</accession>
<organism evidence="4 5">
    <name type="scientific">Candidatus Accumulibacter cognatus</name>
    <dbReference type="NCBI Taxonomy" id="2954383"/>
    <lineage>
        <taxon>Bacteria</taxon>
        <taxon>Pseudomonadati</taxon>
        <taxon>Pseudomonadota</taxon>
        <taxon>Betaproteobacteria</taxon>
        <taxon>Candidatus Accumulibacter</taxon>
    </lineage>
</organism>
<dbReference type="Pfam" id="PF22552">
    <property type="entry name" value="TY-Chap3"/>
    <property type="match status" value="1"/>
</dbReference>
<evidence type="ECO:0000313" key="4">
    <source>
        <dbReference type="EMBL" id="QLH48905.1"/>
    </source>
</evidence>
<sequence>MGKANAERGLPQRQRADRRVSRDWAPFAQNLSRVLARLEEDQFLILSAKKGNRYLQFSCQGTWGTRIEVVSNHFLKGDDRLTRQEMAWLRTHGWNVPSGTPKQATPDKDPDGSPNYFIDVPSPVSAPDLVSMIIDTLIHGLGLPYPGALNYESFDSEGGALAFQELGLKPSARADTPLMDQVLSVYRDVTGIEDLAFDENGDVSVRYGAIVISAVQLDNRVRLFSALVTEATETPALLRKINLINDGVHRIRVFLHDHVVYAALDVPADPFVPAHLVIAMNEFSAVAEGLAIVLRAEFSGKAVIEPSGLFSSLQ</sequence>
<evidence type="ECO:0000256" key="1">
    <source>
        <dbReference type="SAM" id="MobiDB-lite"/>
    </source>
</evidence>
<reference evidence="4 5" key="1">
    <citation type="journal article" date="2019" name="Microbiome">
        <title>Annotated bacterial chromosomes from frame-shift-corrected long-read metagenomic data.</title>
        <authorList>
            <person name="Arumugam K."/>
            <person name="Bagci C."/>
            <person name="Bessarab I."/>
            <person name="Beier S."/>
            <person name="Buchfink B."/>
            <person name="Gorska A."/>
            <person name="Qiu G."/>
            <person name="Huson D.H."/>
            <person name="Williams R.B.H."/>
        </authorList>
    </citation>
    <scope>NUCLEOTIDE SEQUENCE [LARGE SCALE GENOMIC DNA]</scope>
    <source>
        <strain evidence="4">SSA1</strain>
    </source>
</reference>
<gene>
    <name evidence="4" type="ORF">HWD57_03220</name>
</gene>
<evidence type="ECO:0008006" key="6">
    <source>
        <dbReference type="Google" id="ProtNLM"/>
    </source>
</evidence>
<dbReference type="AlphaFoldDB" id="A0A7D5SHR3"/>
<feature type="domain" description="TY-Chap N-terminal" evidence="3">
    <location>
        <begin position="22"/>
        <end position="148"/>
    </location>
</feature>
<evidence type="ECO:0000259" key="2">
    <source>
        <dbReference type="Pfam" id="PF22551"/>
    </source>
</evidence>
<dbReference type="EMBL" id="CP058708">
    <property type="protein sequence ID" value="QLH48905.1"/>
    <property type="molecule type" value="Genomic_DNA"/>
</dbReference>
<feature type="region of interest" description="Disordered" evidence="1">
    <location>
        <begin position="1"/>
        <end position="21"/>
    </location>
</feature>
<dbReference type="KEGG" id="acog:HWD57_03220"/>
<protein>
    <recommendedName>
        <fullName evidence="6">YbjN domain-containing protein</fullName>
    </recommendedName>
</protein>
<dbReference type="InterPro" id="IPR054343">
    <property type="entry name" value="TY-Chap_M"/>
</dbReference>
<name>A0A7D5SHR3_9PROT</name>
<dbReference type="Proteomes" id="UP000509684">
    <property type="component" value="Chromosome"/>
</dbReference>
<feature type="domain" description="TY-Chap central" evidence="2">
    <location>
        <begin position="180"/>
        <end position="304"/>
    </location>
</feature>